<organism evidence="2 3">
    <name type="scientific">Cirrhinus mrigala</name>
    <name type="common">Mrigala</name>
    <dbReference type="NCBI Taxonomy" id="683832"/>
    <lineage>
        <taxon>Eukaryota</taxon>
        <taxon>Metazoa</taxon>
        <taxon>Chordata</taxon>
        <taxon>Craniata</taxon>
        <taxon>Vertebrata</taxon>
        <taxon>Euteleostomi</taxon>
        <taxon>Actinopterygii</taxon>
        <taxon>Neopterygii</taxon>
        <taxon>Teleostei</taxon>
        <taxon>Ostariophysi</taxon>
        <taxon>Cypriniformes</taxon>
        <taxon>Cyprinidae</taxon>
        <taxon>Labeoninae</taxon>
        <taxon>Labeonini</taxon>
        <taxon>Cirrhinus</taxon>
    </lineage>
</organism>
<dbReference type="EMBL" id="JAMKFB020000005">
    <property type="protein sequence ID" value="KAL0193849.1"/>
    <property type="molecule type" value="Genomic_DNA"/>
</dbReference>
<feature type="region of interest" description="Disordered" evidence="1">
    <location>
        <begin position="1"/>
        <end position="68"/>
    </location>
</feature>
<feature type="compositionally biased region" description="Low complexity" evidence="1">
    <location>
        <begin position="17"/>
        <end position="38"/>
    </location>
</feature>
<gene>
    <name evidence="2" type="ORF">M9458_012145</name>
</gene>
<dbReference type="AlphaFoldDB" id="A0ABD0R5P7"/>
<accession>A0ABD0R5P7</accession>
<evidence type="ECO:0000256" key="1">
    <source>
        <dbReference type="SAM" id="MobiDB-lite"/>
    </source>
</evidence>
<feature type="compositionally biased region" description="Polar residues" evidence="1">
    <location>
        <begin position="1"/>
        <end position="16"/>
    </location>
</feature>
<dbReference type="Proteomes" id="UP001529510">
    <property type="component" value="Unassembled WGS sequence"/>
</dbReference>
<proteinExistence type="predicted"/>
<evidence type="ECO:0000313" key="2">
    <source>
        <dbReference type="EMBL" id="KAL0193849.1"/>
    </source>
</evidence>
<reference evidence="2 3" key="1">
    <citation type="submission" date="2024-05" db="EMBL/GenBank/DDBJ databases">
        <title>Genome sequencing and assembly of Indian major carp, Cirrhinus mrigala (Hamilton, 1822).</title>
        <authorList>
            <person name="Mohindra V."/>
            <person name="Chowdhury L.M."/>
            <person name="Lal K."/>
            <person name="Jena J.K."/>
        </authorList>
    </citation>
    <scope>NUCLEOTIDE SEQUENCE [LARGE SCALE GENOMIC DNA]</scope>
    <source>
        <strain evidence="2">CM1030</strain>
        <tissue evidence="2">Blood</tissue>
    </source>
</reference>
<protein>
    <submittedName>
        <fullName evidence="2">Uncharacterized protein</fullName>
    </submittedName>
</protein>
<evidence type="ECO:0000313" key="3">
    <source>
        <dbReference type="Proteomes" id="UP001529510"/>
    </source>
</evidence>
<keyword evidence="3" id="KW-1185">Reference proteome</keyword>
<comment type="caution">
    <text evidence="2">The sequence shown here is derived from an EMBL/GenBank/DDBJ whole genome shotgun (WGS) entry which is preliminary data.</text>
</comment>
<feature type="non-terminal residue" evidence="2">
    <location>
        <position position="68"/>
    </location>
</feature>
<sequence length="68" mass="7011">QQPQPASGSQTQGPQRQGQTVSQGATQQQSQSGGLFSSIFKMATSDESTQQPAQSSNEPGNASVQSSN</sequence>
<feature type="non-terminal residue" evidence="2">
    <location>
        <position position="1"/>
    </location>
</feature>
<name>A0ABD0R5P7_CIRMR</name>
<feature type="compositionally biased region" description="Polar residues" evidence="1">
    <location>
        <begin position="45"/>
        <end position="68"/>
    </location>
</feature>